<sequence length="130" mass="14581">MKKAILNDEELVGTIREQLDASVDRLDPKVADRLYRARMQALAAAPEGKGWYGFFPAWLSPARLSLGAVGLLAVSLFAFNPSHGTRGMAPEDLEVVTSQENMTMIQDLDFYRWLATNPQLVKQKMKAEKR</sequence>
<dbReference type="Proteomes" id="UP000636888">
    <property type="component" value="Unassembled WGS sequence"/>
</dbReference>
<protein>
    <submittedName>
        <fullName evidence="2">DUF3619 family protein</fullName>
    </submittedName>
</protein>
<dbReference type="AlphaFoldDB" id="A0A8J7LTZ3"/>
<accession>A0A8J7LTZ3</accession>
<dbReference type="RefSeq" id="WP_199381978.1">
    <property type="nucleotide sequence ID" value="NZ_JAEMHM010000001.1"/>
</dbReference>
<dbReference type="Pfam" id="PF12279">
    <property type="entry name" value="DUF3619"/>
    <property type="match status" value="1"/>
</dbReference>
<reference evidence="2" key="1">
    <citation type="submission" date="2020-12" db="EMBL/GenBank/DDBJ databases">
        <title>Geomonas sp. Red875, isolated from river sediment.</title>
        <authorList>
            <person name="Xu Z."/>
            <person name="Zhang Z."/>
            <person name="Masuda Y."/>
            <person name="Itoh H."/>
            <person name="Senoo K."/>
        </authorList>
    </citation>
    <scope>NUCLEOTIDE SEQUENCE</scope>
    <source>
        <strain evidence="2">Red875</strain>
    </source>
</reference>
<gene>
    <name evidence="2" type="ORF">JFN93_00285</name>
</gene>
<feature type="transmembrane region" description="Helical" evidence="1">
    <location>
        <begin position="58"/>
        <end position="79"/>
    </location>
</feature>
<proteinExistence type="predicted"/>
<dbReference type="EMBL" id="JAEMHM010000001">
    <property type="protein sequence ID" value="MBJ6723130.1"/>
    <property type="molecule type" value="Genomic_DNA"/>
</dbReference>
<evidence type="ECO:0000256" key="1">
    <source>
        <dbReference type="SAM" id="Phobius"/>
    </source>
</evidence>
<keyword evidence="1" id="KW-1133">Transmembrane helix</keyword>
<keyword evidence="1" id="KW-0812">Transmembrane</keyword>
<keyword evidence="3" id="KW-1185">Reference proteome</keyword>
<keyword evidence="1" id="KW-0472">Membrane</keyword>
<organism evidence="2 3">
    <name type="scientific">Geomesophilobacter sediminis</name>
    <dbReference type="NCBI Taxonomy" id="2798584"/>
    <lineage>
        <taxon>Bacteria</taxon>
        <taxon>Pseudomonadati</taxon>
        <taxon>Thermodesulfobacteriota</taxon>
        <taxon>Desulfuromonadia</taxon>
        <taxon>Geobacterales</taxon>
        <taxon>Geobacteraceae</taxon>
        <taxon>Geomesophilobacter</taxon>
    </lineage>
</organism>
<name>A0A8J7LTZ3_9BACT</name>
<comment type="caution">
    <text evidence="2">The sequence shown here is derived from an EMBL/GenBank/DDBJ whole genome shotgun (WGS) entry which is preliminary data.</text>
</comment>
<evidence type="ECO:0000313" key="3">
    <source>
        <dbReference type="Proteomes" id="UP000636888"/>
    </source>
</evidence>
<dbReference type="InterPro" id="IPR022064">
    <property type="entry name" value="DUF3619"/>
</dbReference>
<evidence type="ECO:0000313" key="2">
    <source>
        <dbReference type="EMBL" id="MBJ6723130.1"/>
    </source>
</evidence>